<evidence type="ECO:0000256" key="3">
    <source>
        <dbReference type="SAM" id="Phobius"/>
    </source>
</evidence>
<evidence type="ECO:0000313" key="5">
    <source>
        <dbReference type="EMBL" id="SDS65180.1"/>
    </source>
</evidence>
<keyword evidence="2" id="KW-0456">Lyase</keyword>
<dbReference type="AlphaFoldDB" id="A0A1H1TY69"/>
<dbReference type="InterPro" id="IPR011766">
    <property type="entry name" value="TPP_enzyme_TPP-bd"/>
</dbReference>
<feature type="transmembrane region" description="Helical" evidence="3">
    <location>
        <begin position="46"/>
        <end position="65"/>
    </location>
</feature>
<gene>
    <name evidence="5" type="ORF">SAMN05444158_2734</name>
</gene>
<organism evidence="5 6">
    <name type="scientific">Bradyrhizobium canariense</name>
    <dbReference type="NCBI Taxonomy" id="255045"/>
    <lineage>
        <taxon>Bacteria</taxon>
        <taxon>Pseudomonadati</taxon>
        <taxon>Pseudomonadota</taxon>
        <taxon>Alphaproteobacteria</taxon>
        <taxon>Hyphomicrobiales</taxon>
        <taxon>Nitrobacteraceae</taxon>
        <taxon>Bradyrhizobium</taxon>
    </lineage>
</organism>
<dbReference type="RefSeq" id="WP_100380640.1">
    <property type="nucleotide sequence ID" value="NZ_LT629750.1"/>
</dbReference>
<sequence>MSKANLLERRSVVSSLLAKRKDAVVVGGLGASTYDIAAAGDHDRNFYLWGAMGGAVMIGLGVALAQPKLPVIVITGDGEMLMGIGSLATVGLQKPKNLTIVVLDNERYGETGGQASHTAATVDLVGAAKACGISDVRAIATMAEIEAFASAIQDVSAGPRFASVKIDGANLERVLANRDGTFLVNRIRGALGFNAI</sequence>
<dbReference type="InterPro" id="IPR022494">
    <property type="entry name" value="Sulfopyruvate_deCO2ase_bsu"/>
</dbReference>
<keyword evidence="3" id="KW-1133">Transmembrane helix</keyword>
<protein>
    <submittedName>
        <fullName evidence="5">Thiamine pyrophosphate enzyme, C-terminal TPP binding domain</fullName>
    </submittedName>
</protein>
<proteinExistence type="predicted"/>
<dbReference type="EMBL" id="LT629750">
    <property type="protein sequence ID" value="SDS65180.1"/>
    <property type="molecule type" value="Genomic_DNA"/>
</dbReference>
<dbReference type="PANTHER" id="PTHR42818:SF1">
    <property type="entry name" value="SULFOPYRUVATE DECARBOXYLASE"/>
    <property type="match status" value="1"/>
</dbReference>
<evidence type="ECO:0000313" key="6">
    <source>
        <dbReference type="Proteomes" id="UP000243904"/>
    </source>
</evidence>
<keyword evidence="1" id="KW-0210">Decarboxylase</keyword>
<dbReference type="GO" id="GO:0016831">
    <property type="term" value="F:carboxy-lyase activity"/>
    <property type="evidence" value="ECO:0007669"/>
    <property type="project" value="UniProtKB-KW"/>
</dbReference>
<evidence type="ECO:0000259" key="4">
    <source>
        <dbReference type="Pfam" id="PF02775"/>
    </source>
</evidence>
<name>A0A1H1TY69_9BRAD</name>
<dbReference type="CDD" id="cd03372">
    <property type="entry name" value="TPP_ComE"/>
    <property type="match status" value="1"/>
</dbReference>
<keyword evidence="6" id="KW-1185">Reference proteome</keyword>
<dbReference type="PANTHER" id="PTHR42818">
    <property type="entry name" value="SULFOPYRUVATE DECARBOXYLASE SUBUNIT ALPHA"/>
    <property type="match status" value="1"/>
</dbReference>
<dbReference type="Gene3D" id="3.40.50.970">
    <property type="match status" value="1"/>
</dbReference>
<dbReference type="GO" id="GO:0030976">
    <property type="term" value="F:thiamine pyrophosphate binding"/>
    <property type="evidence" value="ECO:0007669"/>
    <property type="project" value="InterPro"/>
</dbReference>
<dbReference type="InterPro" id="IPR029061">
    <property type="entry name" value="THDP-binding"/>
</dbReference>
<feature type="domain" description="Thiamine pyrophosphate enzyme TPP-binding" evidence="4">
    <location>
        <begin position="47"/>
        <end position="162"/>
    </location>
</feature>
<keyword evidence="3" id="KW-0812">Transmembrane</keyword>
<dbReference type="GO" id="GO:0044281">
    <property type="term" value="P:small molecule metabolic process"/>
    <property type="evidence" value="ECO:0007669"/>
    <property type="project" value="UniProtKB-ARBA"/>
</dbReference>
<dbReference type="InterPro" id="IPR051818">
    <property type="entry name" value="TPP_dependent_decarboxylase"/>
</dbReference>
<evidence type="ECO:0000256" key="2">
    <source>
        <dbReference type="ARBA" id="ARBA00023239"/>
    </source>
</evidence>
<dbReference type="SUPFAM" id="SSF52518">
    <property type="entry name" value="Thiamin diphosphate-binding fold (THDP-binding)"/>
    <property type="match status" value="1"/>
</dbReference>
<evidence type="ECO:0000256" key="1">
    <source>
        <dbReference type="ARBA" id="ARBA00022793"/>
    </source>
</evidence>
<dbReference type="Proteomes" id="UP000243904">
    <property type="component" value="Chromosome I"/>
</dbReference>
<keyword evidence="3" id="KW-0472">Membrane</keyword>
<dbReference type="Pfam" id="PF02775">
    <property type="entry name" value="TPP_enzyme_C"/>
    <property type="match status" value="1"/>
</dbReference>
<reference evidence="6" key="1">
    <citation type="submission" date="2016-10" db="EMBL/GenBank/DDBJ databases">
        <authorList>
            <person name="Varghese N."/>
            <person name="Submissions S."/>
        </authorList>
    </citation>
    <scope>NUCLEOTIDE SEQUENCE [LARGE SCALE GENOMIC DNA]</scope>
    <source>
        <strain evidence="6">GAS369</strain>
    </source>
</reference>
<accession>A0A1H1TY69</accession>